<protein>
    <recommendedName>
        <fullName evidence="5">Cadherin domain-containing protein</fullName>
    </recommendedName>
</protein>
<dbReference type="PRINTS" id="PR00313">
    <property type="entry name" value="CABNDNGRPT"/>
</dbReference>
<dbReference type="PANTHER" id="PTHR38340:SF1">
    <property type="entry name" value="S-LAYER PROTEIN"/>
    <property type="match status" value="1"/>
</dbReference>
<dbReference type="OrthoDB" id="733404at2"/>
<dbReference type="GO" id="GO:0005509">
    <property type="term" value="F:calcium ion binding"/>
    <property type="evidence" value="ECO:0007669"/>
    <property type="project" value="InterPro"/>
</dbReference>
<dbReference type="SUPFAM" id="SSF51120">
    <property type="entry name" value="beta-Roll"/>
    <property type="match status" value="1"/>
</dbReference>
<keyword evidence="4" id="KW-1185">Reference proteome</keyword>
<dbReference type="InterPro" id="IPR050557">
    <property type="entry name" value="RTX_toxin/Mannuronan_C5-epim"/>
</dbReference>
<dbReference type="InterPro" id="IPR001343">
    <property type="entry name" value="Hemolysn_Ca-bd"/>
</dbReference>
<gene>
    <name evidence="3" type="ORF">D6850_07725</name>
</gene>
<dbReference type="RefSeq" id="WP_121165553.1">
    <property type="nucleotide sequence ID" value="NZ_RAPE01000002.1"/>
</dbReference>
<organism evidence="3 4">
    <name type="scientific">Roseovarius spongiae</name>
    <dbReference type="NCBI Taxonomy" id="2320272"/>
    <lineage>
        <taxon>Bacteria</taxon>
        <taxon>Pseudomonadati</taxon>
        <taxon>Pseudomonadota</taxon>
        <taxon>Alphaproteobacteria</taxon>
        <taxon>Rhodobacterales</taxon>
        <taxon>Roseobacteraceae</taxon>
        <taxon>Roseovarius</taxon>
    </lineage>
</organism>
<reference evidence="3 4" key="1">
    <citation type="submission" date="2018-09" db="EMBL/GenBank/DDBJ databases">
        <title>Roseovarius spongiae sp. nov., isolated from a marine sponge.</title>
        <authorList>
            <person name="Zhuang L."/>
            <person name="Luo L."/>
        </authorList>
    </citation>
    <scope>NUCLEOTIDE SEQUENCE [LARGE SCALE GENOMIC DNA]</scope>
    <source>
        <strain evidence="3 4">HN-E21</strain>
    </source>
</reference>
<dbReference type="Proteomes" id="UP000281128">
    <property type="component" value="Unassembled WGS sequence"/>
</dbReference>
<evidence type="ECO:0000256" key="1">
    <source>
        <dbReference type="ARBA" id="ARBA00004613"/>
    </source>
</evidence>
<dbReference type="AlphaFoldDB" id="A0A3A8AVX4"/>
<dbReference type="Gene3D" id="2.150.10.10">
    <property type="entry name" value="Serralysin-like metalloprotease, C-terminal"/>
    <property type="match status" value="3"/>
</dbReference>
<sequence length="599" mass="63101">MDIGTAGLPIDLASTRDYGHIFSTLAAAGIDTFFPTSVYQEFPVKKGLGYEADFVPPPYGSASSDIYDLAREHGIKIAFSADLLFPLGQRIDPDDNPLKAIIDAGGGDVIHSIANYDEAAMRGIDPSWSQQVYDYVKSLPADIPVMQLHASVGDGDPAAYLDAVRAHAAFADSVGFNIYPIGDAVSGARTPYTPDRLLAPAEALGDYVDWLQAEFPDKRHTMVMQGFELADIYGDAAAAWFDEHMAGASRAPTMMELREMLIAVQEVDSVFWWGPSLIDHAANPIWQDILTVADMARSGNLNTALGALTDSDADRNVLAEDAEAGAYTGVTLFAPDPDALDSVTYTVDDERFEVTDGARLTVAEGAKLDFETEASITLEATARSTDGTVSRMELTLEVTDVIDRLIGTDAADRLTGGEGVDVIEGHAGDDAIVGREGADTIDGGAGSDWVYGGEGADVIDGGTGADILIGDSGDDTIRGGGGDDIIVGGTGDDLLEGNDGFDQIFAEGGADTLIGGRGGDMLMAGYGADTFEFRVGDGADHVFDFDVSQDSLRFTGGLTRADLDIGSYASATMIGYEGGLILLHDIHAGMVDDLDFVFG</sequence>
<dbReference type="PROSITE" id="PS00330">
    <property type="entry name" value="HEMOLYSIN_CALCIUM"/>
    <property type="match status" value="2"/>
</dbReference>
<dbReference type="GO" id="GO:0005576">
    <property type="term" value="C:extracellular region"/>
    <property type="evidence" value="ECO:0007669"/>
    <property type="project" value="UniProtKB-SubCell"/>
</dbReference>
<evidence type="ECO:0008006" key="5">
    <source>
        <dbReference type="Google" id="ProtNLM"/>
    </source>
</evidence>
<dbReference type="InterPro" id="IPR011049">
    <property type="entry name" value="Serralysin-like_metalloprot_C"/>
</dbReference>
<evidence type="ECO:0000313" key="4">
    <source>
        <dbReference type="Proteomes" id="UP000281128"/>
    </source>
</evidence>
<dbReference type="PANTHER" id="PTHR38340">
    <property type="entry name" value="S-LAYER PROTEIN"/>
    <property type="match status" value="1"/>
</dbReference>
<dbReference type="Pfam" id="PF00353">
    <property type="entry name" value="HemolysinCabind"/>
    <property type="match status" value="3"/>
</dbReference>
<keyword evidence="2" id="KW-0964">Secreted</keyword>
<evidence type="ECO:0000313" key="3">
    <source>
        <dbReference type="EMBL" id="RKF14760.1"/>
    </source>
</evidence>
<comment type="caution">
    <text evidence="3">The sequence shown here is derived from an EMBL/GenBank/DDBJ whole genome shotgun (WGS) entry which is preliminary data.</text>
</comment>
<accession>A0A3A8AVX4</accession>
<dbReference type="EMBL" id="RAPE01000002">
    <property type="protein sequence ID" value="RKF14760.1"/>
    <property type="molecule type" value="Genomic_DNA"/>
</dbReference>
<dbReference type="InterPro" id="IPR018511">
    <property type="entry name" value="Hemolysin-typ_Ca-bd_CS"/>
</dbReference>
<evidence type="ECO:0000256" key="2">
    <source>
        <dbReference type="ARBA" id="ARBA00022525"/>
    </source>
</evidence>
<name>A0A3A8AVX4_9RHOB</name>
<proteinExistence type="predicted"/>
<comment type="subcellular location">
    <subcellularLocation>
        <location evidence="1">Secreted</location>
    </subcellularLocation>
</comment>